<feature type="compositionally biased region" description="Low complexity" evidence="1">
    <location>
        <begin position="82"/>
        <end position="135"/>
    </location>
</feature>
<dbReference type="Gene3D" id="3.40.33.10">
    <property type="entry name" value="CAP"/>
    <property type="match status" value="1"/>
</dbReference>
<dbReference type="SUPFAM" id="SSF55797">
    <property type="entry name" value="PR-1-like"/>
    <property type="match status" value="1"/>
</dbReference>
<sequence length="307" mass="32473">MKILIIIISTVLIQFAYGLTQAERDAVVQVHNNYRSQLSKGQTILQNSNNAQSAKNMYKIVRATSYYSNDPSNAMDSTSCETSTTTTSTVTPSTATPSTATPSTTTTSASTVTTSASTATPSTTTTSASTATTSTTVTSTSAPQCASCTANLPTLITGSVTPYIYMNPTFVPDAGNPNSGNCRAGIMCNGTNLSLIINGTVNGNTSQFGYHNNGNNVTIELDCWNYTTTWYFLNNAQASVNSVSCQVNAADFAPQTQLMINAPRSAQNDVVLVQVASAKKEYGYKKVPKAKKSAMEATNANTNIKQK</sequence>
<organism evidence="3 4">
    <name type="scientific">Acrobeloides nanus</name>
    <dbReference type="NCBI Taxonomy" id="290746"/>
    <lineage>
        <taxon>Eukaryota</taxon>
        <taxon>Metazoa</taxon>
        <taxon>Ecdysozoa</taxon>
        <taxon>Nematoda</taxon>
        <taxon>Chromadorea</taxon>
        <taxon>Rhabditida</taxon>
        <taxon>Tylenchina</taxon>
        <taxon>Cephalobomorpha</taxon>
        <taxon>Cephaloboidea</taxon>
        <taxon>Cephalobidae</taxon>
        <taxon>Acrobeloides</taxon>
    </lineage>
</organism>
<keyword evidence="2" id="KW-0732">Signal</keyword>
<reference evidence="4" key="1">
    <citation type="submission" date="2022-11" db="UniProtKB">
        <authorList>
            <consortium name="WormBaseParasite"/>
        </authorList>
    </citation>
    <scope>IDENTIFICATION</scope>
</reference>
<dbReference type="InterPro" id="IPR035940">
    <property type="entry name" value="CAP_sf"/>
</dbReference>
<feature type="signal peptide" evidence="2">
    <location>
        <begin position="1"/>
        <end position="18"/>
    </location>
</feature>
<evidence type="ECO:0000256" key="1">
    <source>
        <dbReference type="SAM" id="MobiDB-lite"/>
    </source>
</evidence>
<feature type="compositionally biased region" description="Polar residues" evidence="1">
    <location>
        <begin position="71"/>
        <end position="81"/>
    </location>
</feature>
<evidence type="ECO:0000313" key="4">
    <source>
        <dbReference type="WBParaSite" id="ACRNAN_scaffold39.g7867.t1"/>
    </source>
</evidence>
<evidence type="ECO:0000313" key="3">
    <source>
        <dbReference type="Proteomes" id="UP000887540"/>
    </source>
</evidence>
<protein>
    <submittedName>
        <fullName evidence="4">Uncharacterized protein</fullName>
    </submittedName>
</protein>
<feature type="chain" id="PRO_5036989027" evidence="2">
    <location>
        <begin position="19"/>
        <end position="307"/>
    </location>
</feature>
<dbReference type="AlphaFoldDB" id="A0A914DUW8"/>
<proteinExistence type="predicted"/>
<feature type="region of interest" description="Disordered" evidence="1">
    <location>
        <begin position="71"/>
        <end position="135"/>
    </location>
</feature>
<accession>A0A914DUW8</accession>
<name>A0A914DUW8_9BILA</name>
<keyword evidence="3" id="KW-1185">Reference proteome</keyword>
<evidence type="ECO:0000256" key="2">
    <source>
        <dbReference type="SAM" id="SignalP"/>
    </source>
</evidence>
<dbReference type="Proteomes" id="UP000887540">
    <property type="component" value="Unplaced"/>
</dbReference>
<dbReference type="WBParaSite" id="ACRNAN_scaffold39.g7867.t1">
    <property type="protein sequence ID" value="ACRNAN_scaffold39.g7867.t1"/>
    <property type="gene ID" value="ACRNAN_scaffold39.g7867"/>
</dbReference>